<dbReference type="InterPro" id="IPR036264">
    <property type="entry name" value="Bact_exopeptidase_dim_dom"/>
</dbReference>
<keyword evidence="4" id="KW-0378">Hydrolase</keyword>
<evidence type="ECO:0000256" key="2">
    <source>
        <dbReference type="ARBA" id="ARBA00006247"/>
    </source>
</evidence>
<dbReference type="EMBL" id="KB007939">
    <property type="protein sequence ID" value="ELR18923.1"/>
    <property type="molecule type" value="Genomic_DNA"/>
</dbReference>
<dbReference type="RefSeq" id="XP_004340987.1">
    <property type="nucleotide sequence ID" value="XM_004340939.1"/>
</dbReference>
<evidence type="ECO:0000313" key="7">
    <source>
        <dbReference type="EMBL" id="ELR18923.1"/>
    </source>
</evidence>
<dbReference type="GO" id="GO:0016787">
    <property type="term" value="F:hydrolase activity"/>
    <property type="evidence" value="ECO:0007669"/>
    <property type="project" value="UniProtKB-KW"/>
</dbReference>
<feature type="domain" description="Peptidase M20 dimerisation" evidence="6">
    <location>
        <begin position="163"/>
        <end position="259"/>
    </location>
</feature>
<dbReference type="Proteomes" id="UP000011083">
    <property type="component" value="Unassembled WGS sequence"/>
</dbReference>
<sequence>MEGVVPRPAVEEEEVVGLARTLIDIESVTGNEGQVAHYVRDWLLKRGWVVELQEVVAGRWNVYGRTAGGAGKNPRVVVNSHLDTVPPFFASSVDATHVRGRGACDTKSLIAAQLLAVQQLVEEDSPGKDDIALLYVVGEETDHVGITKANELGIDPRYLMVKGQKGYLGITLRGEGIAAHSAYPERGKSAIEPLLDVLQDLRADVETWPHHPVLGKATMNIGTIQGGLVPNIVPESAAARLSFRIVDPMQQIIERVTQVVAGRVKIEVEPSMEAIELEVVEGYPTDVVGFGTDIPHFRFSGRAILWGAGSIRDAHGADEKIAIADLVQAVQSYKHIISTLASRPS</sequence>
<dbReference type="PANTHER" id="PTHR43808:SF8">
    <property type="entry name" value="PEPTIDASE M20 DIMERISATION DOMAIN-CONTAINING PROTEIN"/>
    <property type="match status" value="1"/>
</dbReference>
<dbReference type="Gene3D" id="3.40.630.10">
    <property type="entry name" value="Zn peptidases"/>
    <property type="match status" value="1"/>
</dbReference>
<dbReference type="OrthoDB" id="3064516at2759"/>
<dbReference type="GO" id="GO:0046872">
    <property type="term" value="F:metal ion binding"/>
    <property type="evidence" value="ECO:0007669"/>
    <property type="project" value="UniProtKB-KW"/>
</dbReference>
<protein>
    <submittedName>
        <fullName evidence="7">Peptidase dimerization domain containing protein</fullName>
    </submittedName>
</protein>
<reference evidence="7 8" key="1">
    <citation type="journal article" date="2013" name="Genome Biol.">
        <title>Genome of Acanthamoeba castellanii highlights extensive lateral gene transfer and early evolution of tyrosine kinase signaling.</title>
        <authorList>
            <person name="Clarke M."/>
            <person name="Lohan A.J."/>
            <person name="Liu B."/>
            <person name="Lagkouvardos I."/>
            <person name="Roy S."/>
            <person name="Zafar N."/>
            <person name="Bertelli C."/>
            <person name="Schilde C."/>
            <person name="Kianianmomeni A."/>
            <person name="Burglin T.R."/>
            <person name="Frech C."/>
            <person name="Turcotte B."/>
            <person name="Kopec K.O."/>
            <person name="Synnott J.M."/>
            <person name="Choo C."/>
            <person name="Paponov I."/>
            <person name="Finkler A."/>
            <person name="Soon Heng Tan C."/>
            <person name="Hutchins A.P."/>
            <person name="Weinmeier T."/>
            <person name="Rattei T."/>
            <person name="Chu J.S."/>
            <person name="Gimenez G."/>
            <person name="Irimia M."/>
            <person name="Rigden D.J."/>
            <person name="Fitzpatrick D.A."/>
            <person name="Lorenzo-Morales J."/>
            <person name="Bateman A."/>
            <person name="Chiu C.H."/>
            <person name="Tang P."/>
            <person name="Hegemann P."/>
            <person name="Fromm H."/>
            <person name="Raoult D."/>
            <person name="Greub G."/>
            <person name="Miranda-Saavedra D."/>
            <person name="Chen N."/>
            <person name="Nash P."/>
            <person name="Ginger M.L."/>
            <person name="Horn M."/>
            <person name="Schaap P."/>
            <person name="Caler L."/>
            <person name="Loftus B."/>
        </authorList>
    </citation>
    <scope>NUCLEOTIDE SEQUENCE [LARGE SCALE GENOMIC DNA]</scope>
    <source>
        <strain evidence="7 8">Neff</strain>
    </source>
</reference>
<accession>L8H2E1</accession>
<dbReference type="KEGG" id="acan:ACA1_232800"/>
<name>L8H2E1_ACACF</name>
<dbReference type="AlphaFoldDB" id="L8H2E1"/>
<keyword evidence="3" id="KW-0479">Metal-binding</keyword>
<evidence type="ECO:0000256" key="5">
    <source>
        <dbReference type="ARBA" id="ARBA00022833"/>
    </source>
</evidence>
<dbReference type="SUPFAM" id="SSF53187">
    <property type="entry name" value="Zn-dependent exopeptidases"/>
    <property type="match status" value="1"/>
</dbReference>
<dbReference type="Gene3D" id="3.30.70.360">
    <property type="match status" value="1"/>
</dbReference>
<evidence type="ECO:0000259" key="6">
    <source>
        <dbReference type="Pfam" id="PF07687"/>
    </source>
</evidence>
<keyword evidence="5" id="KW-0862">Zinc</keyword>
<proteinExistence type="inferred from homology"/>
<dbReference type="Pfam" id="PF07687">
    <property type="entry name" value="M20_dimer"/>
    <property type="match status" value="1"/>
</dbReference>
<dbReference type="VEuPathDB" id="AmoebaDB:ACA1_232800"/>
<dbReference type="InterPro" id="IPR002933">
    <property type="entry name" value="Peptidase_M20"/>
</dbReference>
<evidence type="ECO:0000256" key="4">
    <source>
        <dbReference type="ARBA" id="ARBA00022801"/>
    </source>
</evidence>
<evidence type="ECO:0000313" key="8">
    <source>
        <dbReference type="Proteomes" id="UP000011083"/>
    </source>
</evidence>
<comment type="cofactor">
    <cofactor evidence="1">
        <name>Zn(2+)</name>
        <dbReference type="ChEBI" id="CHEBI:29105"/>
    </cofactor>
</comment>
<comment type="similarity">
    <text evidence="2">Belongs to the peptidase M20A family.</text>
</comment>
<dbReference type="Pfam" id="PF01546">
    <property type="entry name" value="Peptidase_M20"/>
    <property type="match status" value="1"/>
</dbReference>
<organism evidence="7 8">
    <name type="scientific">Acanthamoeba castellanii (strain ATCC 30010 / Neff)</name>
    <dbReference type="NCBI Taxonomy" id="1257118"/>
    <lineage>
        <taxon>Eukaryota</taxon>
        <taxon>Amoebozoa</taxon>
        <taxon>Discosea</taxon>
        <taxon>Longamoebia</taxon>
        <taxon>Centramoebida</taxon>
        <taxon>Acanthamoebidae</taxon>
        <taxon>Acanthamoeba</taxon>
    </lineage>
</organism>
<evidence type="ECO:0000256" key="1">
    <source>
        <dbReference type="ARBA" id="ARBA00001947"/>
    </source>
</evidence>
<dbReference type="InterPro" id="IPR050072">
    <property type="entry name" value="Peptidase_M20A"/>
</dbReference>
<keyword evidence="8" id="KW-1185">Reference proteome</keyword>
<evidence type="ECO:0000256" key="3">
    <source>
        <dbReference type="ARBA" id="ARBA00022723"/>
    </source>
</evidence>
<gene>
    <name evidence="7" type="ORF">ACA1_232800</name>
</gene>
<dbReference type="GeneID" id="14919895"/>
<dbReference type="InterPro" id="IPR011650">
    <property type="entry name" value="Peptidase_M20_dimer"/>
</dbReference>
<dbReference type="STRING" id="1257118.L8H2E1"/>
<dbReference type="SUPFAM" id="SSF55031">
    <property type="entry name" value="Bacterial exopeptidase dimerisation domain"/>
    <property type="match status" value="1"/>
</dbReference>
<dbReference type="PANTHER" id="PTHR43808">
    <property type="entry name" value="ACETYLORNITHINE DEACETYLASE"/>
    <property type="match status" value="1"/>
</dbReference>
<dbReference type="OMA" id="NCDVDGF"/>